<sequence length="173" mass="19667">MYDSLFQISSVTAVFGFLVAVIFLALIYFLFRRKGIVSLDPFENLYRRIHEDIKFAVAPKSIQLSVSANELIELATEIWRIEQRLAKVADALPENHKKGLENSVNKLKRYIANYDVEIVDYTNQKFNDGLNLDVLSVEKDPSITVPTVKETVEPTILVKGQVVKKAKIILINN</sequence>
<comment type="caution">
    <text evidence="2">The sequence shown here is derived from an EMBL/GenBank/DDBJ whole genome shotgun (WGS) entry which is preliminary data.</text>
</comment>
<evidence type="ECO:0000313" key="3">
    <source>
        <dbReference type="Proteomes" id="UP000178612"/>
    </source>
</evidence>
<keyword evidence="1" id="KW-0472">Membrane</keyword>
<dbReference type="AlphaFoldDB" id="A0A1G2T483"/>
<evidence type="ECO:0008006" key="4">
    <source>
        <dbReference type="Google" id="ProtNLM"/>
    </source>
</evidence>
<dbReference type="Proteomes" id="UP000178612">
    <property type="component" value="Unassembled WGS sequence"/>
</dbReference>
<feature type="transmembrane region" description="Helical" evidence="1">
    <location>
        <begin position="6"/>
        <end position="31"/>
    </location>
</feature>
<protein>
    <recommendedName>
        <fullName evidence="4">Nucleotide exchange factor GrpE</fullName>
    </recommendedName>
</protein>
<evidence type="ECO:0000256" key="1">
    <source>
        <dbReference type="SAM" id="Phobius"/>
    </source>
</evidence>
<organism evidence="2 3">
    <name type="scientific">Candidatus Zambryskibacteria bacterium RIFCSPHIGHO2_01_FULL_49_18</name>
    <dbReference type="NCBI Taxonomy" id="1802740"/>
    <lineage>
        <taxon>Bacteria</taxon>
        <taxon>Candidatus Zambryskiibacteriota</taxon>
    </lineage>
</organism>
<dbReference type="EMBL" id="MHVJ01000005">
    <property type="protein sequence ID" value="OHA91828.1"/>
    <property type="molecule type" value="Genomic_DNA"/>
</dbReference>
<accession>A0A1G2T483</accession>
<reference evidence="2 3" key="1">
    <citation type="journal article" date="2016" name="Nat. Commun.">
        <title>Thousands of microbial genomes shed light on interconnected biogeochemical processes in an aquifer system.</title>
        <authorList>
            <person name="Anantharaman K."/>
            <person name="Brown C.T."/>
            <person name="Hug L.A."/>
            <person name="Sharon I."/>
            <person name="Castelle C.J."/>
            <person name="Probst A.J."/>
            <person name="Thomas B.C."/>
            <person name="Singh A."/>
            <person name="Wilkins M.J."/>
            <person name="Karaoz U."/>
            <person name="Brodie E.L."/>
            <person name="Williams K.H."/>
            <person name="Hubbard S.S."/>
            <person name="Banfield J.F."/>
        </authorList>
    </citation>
    <scope>NUCLEOTIDE SEQUENCE [LARGE SCALE GENOMIC DNA]</scope>
</reference>
<evidence type="ECO:0000313" key="2">
    <source>
        <dbReference type="EMBL" id="OHA91828.1"/>
    </source>
</evidence>
<keyword evidence="1" id="KW-0812">Transmembrane</keyword>
<proteinExistence type="predicted"/>
<name>A0A1G2T483_9BACT</name>
<keyword evidence="1" id="KW-1133">Transmembrane helix</keyword>
<gene>
    <name evidence="2" type="ORF">A2758_03325</name>
</gene>